<comment type="caution">
    <text evidence="4">The sequence shown here is derived from an EMBL/GenBank/DDBJ whole genome shotgun (WGS) entry which is preliminary data.</text>
</comment>
<dbReference type="Pfam" id="PF13359">
    <property type="entry name" value="DDE_Tnp_4"/>
    <property type="match status" value="1"/>
</dbReference>
<evidence type="ECO:0000256" key="1">
    <source>
        <dbReference type="ARBA" id="ARBA00001968"/>
    </source>
</evidence>
<feature type="domain" description="DDE Tnp4" evidence="3">
    <location>
        <begin position="3"/>
        <end position="70"/>
    </location>
</feature>
<organism evidence="4 5">
    <name type="scientific">Phytophthora cactorum</name>
    <dbReference type="NCBI Taxonomy" id="29920"/>
    <lineage>
        <taxon>Eukaryota</taxon>
        <taxon>Sar</taxon>
        <taxon>Stramenopiles</taxon>
        <taxon>Oomycota</taxon>
        <taxon>Peronosporomycetes</taxon>
        <taxon>Peronosporales</taxon>
        <taxon>Peronosporaceae</taxon>
        <taxon>Phytophthora</taxon>
    </lineage>
</organism>
<protein>
    <recommendedName>
        <fullName evidence="3">DDE Tnp4 domain-containing protein</fullName>
    </recommendedName>
</protein>
<name>A0A8T1UGG4_9STRA</name>
<dbReference type="AlphaFoldDB" id="A0A8T1UGG4"/>
<keyword evidence="2" id="KW-0479">Metal-binding</keyword>
<evidence type="ECO:0000313" key="5">
    <source>
        <dbReference type="Proteomes" id="UP000688947"/>
    </source>
</evidence>
<proteinExistence type="predicted"/>
<dbReference type="Proteomes" id="UP000688947">
    <property type="component" value="Unassembled WGS sequence"/>
</dbReference>
<accession>A0A8T1UGG4</accession>
<comment type="cofactor">
    <cofactor evidence="1">
        <name>a divalent metal cation</name>
        <dbReference type="ChEBI" id="CHEBI:60240"/>
    </cofactor>
</comment>
<dbReference type="InterPro" id="IPR027806">
    <property type="entry name" value="HARBI1_dom"/>
</dbReference>
<sequence>MYYAPNCLVVGDDNDRILYLNADWVWSAHDNRVWENSKLYLNCGCNFNIQEYILGDSSYTPSAVMVPAYMRLLARRYHHYKSGLITTSRKRELKPSTLLEC</sequence>
<reference evidence="4" key="1">
    <citation type="submission" date="2021-01" db="EMBL/GenBank/DDBJ databases">
        <title>Phytophthora aleatoria, a newly-described species from Pinus radiata is distinct from Phytophthora cactorum isolates based on comparative genomics.</title>
        <authorList>
            <person name="Mcdougal R."/>
            <person name="Panda P."/>
            <person name="Williams N."/>
            <person name="Studholme D.J."/>
        </authorList>
    </citation>
    <scope>NUCLEOTIDE SEQUENCE</scope>
    <source>
        <strain evidence="4">NZFS 3830</strain>
    </source>
</reference>
<evidence type="ECO:0000256" key="2">
    <source>
        <dbReference type="ARBA" id="ARBA00022723"/>
    </source>
</evidence>
<gene>
    <name evidence="4" type="ORF">JG687_00007604</name>
</gene>
<dbReference type="OrthoDB" id="125313at2759"/>
<evidence type="ECO:0000313" key="4">
    <source>
        <dbReference type="EMBL" id="KAG6961645.1"/>
    </source>
</evidence>
<dbReference type="EMBL" id="JAENGZ010000342">
    <property type="protein sequence ID" value="KAG6961645.1"/>
    <property type="molecule type" value="Genomic_DNA"/>
</dbReference>
<dbReference type="GO" id="GO:0046872">
    <property type="term" value="F:metal ion binding"/>
    <property type="evidence" value="ECO:0007669"/>
    <property type="project" value="UniProtKB-KW"/>
</dbReference>
<evidence type="ECO:0000259" key="3">
    <source>
        <dbReference type="Pfam" id="PF13359"/>
    </source>
</evidence>